<dbReference type="InterPro" id="IPR003593">
    <property type="entry name" value="AAA+_ATPase"/>
</dbReference>
<evidence type="ECO:0000256" key="7">
    <source>
        <dbReference type="ARBA" id="ARBA00022741"/>
    </source>
</evidence>
<keyword evidence="21" id="KW-1185">Reference proteome</keyword>
<feature type="transmembrane region" description="Helical" evidence="18">
    <location>
        <begin position="792"/>
        <end position="825"/>
    </location>
</feature>
<dbReference type="FunFam" id="3.40.50.300:FF:000054">
    <property type="entry name" value="ABC multidrug transporter atrF"/>
    <property type="match status" value="1"/>
</dbReference>
<evidence type="ECO:0000256" key="18">
    <source>
        <dbReference type="SAM" id="Phobius"/>
    </source>
</evidence>
<evidence type="ECO:0000256" key="5">
    <source>
        <dbReference type="ARBA" id="ARBA00022692"/>
    </source>
</evidence>
<evidence type="ECO:0000256" key="4">
    <source>
        <dbReference type="ARBA" id="ARBA00022475"/>
    </source>
</evidence>
<evidence type="ECO:0000256" key="15">
    <source>
        <dbReference type="ARBA" id="ARBA00049037"/>
    </source>
</evidence>
<dbReference type="InterPro" id="IPR003439">
    <property type="entry name" value="ABC_transporter-like_ATP-bd"/>
</dbReference>
<feature type="transmembrane region" description="Helical" evidence="18">
    <location>
        <begin position="681"/>
        <end position="700"/>
    </location>
</feature>
<keyword evidence="4" id="KW-1003">Cell membrane</keyword>
<name>A0A2B7ZGS0_9EURO</name>
<dbReference type="VEuPathDB" id="FungiDB:EMCG_06215"/>
<feature type="region of interest" description="Disordered" evidence="17">
    <location>
        <begin position="838"/>
        <end position="875"/>
    </location>
</feature>
<dbReference type="SUPFAM" id="SSF52540">
    <property type="entry name" value="P-loop containing nucleoside triphosphate hydrolases"/>
    <property type="match status" value="2"/>
</dbReference>
<dbReference type="PROSITE" id="PS50893">
    <property type="entry name" value="ABC_TRANSPORTER_2"/>
    <property type="match status" value="2"/>
</dbReference>
<feature type="compositionally biased region" description="Polar residues" evidence="17">
    <location>
        <begin position="862"/>
        <end position="875"/>
    </location>
</feature>
<dbReference type="GO" id="GO:0140359">
    <property type="term" value="F:ABC-type transporter activity"/>
    <property type="evidence" value="ECO:0007669"/>
    <property type="project" value="InterPro"/>
</dbReference>
<evidence type="ECO:0000256" key="1">
    <source>
        <dbReference type="ARBA" id="ARBA00004651"/>
    </source>
</evidence>
<feature type="transmembrane region" description="Helical" evidence="18">
    <location>
        <begin position="1289"/>
        <end position="1320"/>
    </location>
</feature>
<dbReference type="CDD" id="cd03232">
    <property type="entry name" value="ABCG_PDR_domain2"/>
    <property type="match status" value="1"/>
</dbReference>
<dbReference type="Pfam" id="PF06422">
    <property type="entry name" value="PDR_CDR"/>
    <property type="match status" value="1"/>
</dbReference>
<evidence type="ECO:0000256" key="16">
    <source>
        <dbReference type="ARBA" id="ARBA00069001"/>
    </source>
</evidence>
<dbReference type="Gene3D" id="3.40.50.300">
    <property type="entry name" value="P-loop containing nucleotide triphosphate hydrolases"/>
    <property type="match status" value="2"/>
</dbReference>
<dbReference type="PANTHER" id="PTHR19241">
    <property type="entry name" value="ATP-BINDING CASSETTE TRANSPORTER"/>
    <property type="match status" value="1"/>
</dbReference>
<feature type="transmembrane region" description="Helical" evidence="18">
    <location>
        <begin position="540"/>
        <end position="560"/>
    </location>
</feature>
<dbReference type="Proteomes" id="UP000226031">
    <property type="component" value="Unassembled WGS sequence"/>
</dbReference>
<dbReference type="STRING" id="73230.A0A2B7ZGS0"/>
<feature type="transmembrane region" description="Helical" evidence="18">
    <location>
        <begin position="1364"/>
        <end position="1383"/>
    </location>
</feature>
<organism evidence="20 21">
    <name type="scientific">[Emmonsia] crescens</name>
    <dbReference type="NCBI Taxonomy" id="73230"/>
    <lineage>
        <taxon>Eukaryota</taxon>
        <taxon>Fungi</taxon>
        <taxon>Dikarya</taxon>
        <taxon>Ascomycota</taxon>
        <taxon>Pezizomycotina</taxon>
        <taxon>Eurotiomycetes</taxon>
        <taxon>Eurotiomycetidae</taxon>
        <taxon>Onygenales</taxon>
        <taxon>Ajellomycetaceae</taxon>
        <taxon>Emergomyces</taxon>
    </lineage>
</organism>
<feature type="transmembrane region" description="Helical" evidence="18">
    <location>
        <begin position="1250"/>
        <end position="1269"/>
    </location>
</feature>
<dbReference type="InterPro" id="IPR029481">
    <property type="entry name" value="ABC_trans_N"/>
</dbReference>
<dbReference type="InterPro" id="IPR010929">
    <property type="entry name" value="PDR_CDR_ABC"/>
</dbReference>
<dbReference type="InterPro" id="IPR013525">
    <property type="entry name" value="ABC2_TM"/>
</dbReference>
<dbReference type="Pfam" id="PF00005">
    <property type="entry name" value="ABC_tran"/>
    <property type="match status" value="2"/>
</dbReference>
<comment type="catalytic activity">
    <reaction evidence="14">
        <text>fluconazole(in) + ATP + H2O = fluconazole(out) + ADP + phosphate + H(+)</text>
        <dbReference type="Rhea" id="RHEA:61916"/>
        <dbReference type="ChEBI" id="CHEBI:15377"/>
        <dbReference type="ChEBI" id="CHEBI:15378"/>
        <dbReference type="ChEBI" id="CHEBI:30616"/>
        <dbReference type="ChEBI" id="CHEBI:43474"/>
        <dbReference type="ChEBI" id="CHEBI:46081"/>
        <dbReference type="ChEBI" id="CHEBI:456216"/>
    </reaction>
    <physiologicalReaction direction="left-to-right" evidence="14">
        <dbReference type="Rhea" id="RHEA:61917"/>
    </physiologicalReaction>
</comment>
<comment type="caution">
    <text evidence="20">The sequence shown here is derived from an EMBL/GenBank/DDBJ whole genome shotgun (WGS) entry which is preliminary data.</text>
</comment>
<feature type="region of interest" description="Disordered" evidence="17">
    <location>
        <begin position="1"/>
        <end position="98"/>
    </location>
</feature>
<evidence type="ECO:0000256" key="8">
    <source>
        <dbReference type="ARBA" id="ARBA00022840"/>
    </source>
</evidence>
<feature type="transmembrane region" description="Helical" evidence="18">
    <location>
        <begin position="572"/>
        <end position="594"/>
    </location>
</feature>
<evidence type="ECO:0000256" key="11">
    <source>
        <dbReference type="ARBA" id="ARBA00023180"/>
    </source>
</evidence>
<dbReference type="InterPro" id="IPR034003">
    <property type="entry name" value="ABCG_PDR_2"/>
</dbReference>
<evidence type="ECO:0000313" key="20">
    <source>
        <dbReference type="EMBL" id="PGH32212.1"/>
    </source>
</evidence>
<feature type="transmembrane region" description="Helical" evidence="18">
    <location>
        <begin position="1332"/>
        <end position="1352"/>
    </location>
</feature>
<dbReference type="InterPro" id="IPR034001">
    <property type="entry name" value="ABCG_PDR_1"/>
</dbReference>
<sequence>MTSPPNLGADGEVVGQHIDWATPSQISVDMDPEKPASESSREGRWGEYEEGGPVSRRGAMEEFAEMSRELTKLSLQKSKTSTRRRKSLVRQPSTSSKMEKDIDIEHDSFDSASSKEDGFELGEFLRDGRLERRTTAGGPGKKIGVVFKNLTVEGIDATSLFVKTLPDAVKGTFGPDLYNLLTRFIPALRFGKPPPTRTLIHDFTGALRDGEMMLVLGRPGSGCTTFLKSIANNRSSFAAVLGDVSYGGISAEEQDKQFRGEVNYNPEDDQHFPTLTVEQTLRFALMNKTKKRDQESIPIVIDGLLKMFGISHTKNTVVGNEYVRGVSGGERKRVGIAETLTTKSSVVCWDNSTRGLDASTALDYVKSLRVMTDVSNRTTFVTLYQAGEGIYELMDKVMVIEEGRMLYQGPANQAKAYFESLGFYCPERSTTADFLTSLCDPLVRQFQPGRQASTPKTAQELEAAFKSSDTYRGILKEVDVYERQIQDTDASDTRQFQKHVGESKSKTVSKRSSYTVSFARQVMACTKRELWLFWGDKDSLYTKFFVVLAVSLIVGSLFYGQSLDTGGAFARGGAMFFSVIFLGWIQLTQLMPAVSGRTIIARHKDYAFYRPSAVVIARVLVDLPVVFAMLVILAVVEYFLMGLDVDVSKFFIYCLFIYIITMSITAMYRMFAAFSATIDDAVRFGGIALNLLVFYVGYAIPKQALINDSPWFGWLLYVNPLSYAYEAVLANEFSDRVMECSPEHLVPRGPNIDPKYQGCSLPGSQLGSNTVSGARYLDYSFQFSRSHLWRNFGIIIAFTLAYIFITAVAAEVFPFVTGGGGALIFKKSKRTKAMTKVQQKAQSQDEETGKVERTGDIGGVTTRRSSATANNENTEFTGLSTSDRVFTWTDVEYTVPYGNGERKLLNKVTGYVKPGSMIALMGASGSGKTTLLNTLAQRQRIGVVSGEVLVDGRALPPDFQRGTGFCEQMDIHDTTATIREALEFSAVLRQDRNIPHEEKIAYVDQVISLLELDDIQDAIIGSLGVEQRKRLTIGVELAAKPSLLLFLDEPTSGLDSQAAFSIIRFLKKLSQAGQAIICTIHQPSSLLIQQFDTILALNPGGNTFYFGPVGDNGRTVVDYFAERGVVCPPNKNVAEFILETAAKGRRSNGKRIDWDEEWRNSKELLQLRKDVEQINVERSERPTLETTSSQYEYAAPISLQCWMLTKRLFVNYWRDSSYLYGKLFISIIIGIFNGFTFWQLGNTISSMQNRMFSIFLIILLPPIFMNGVLPKFFTNRMLWEAREQPSRIYGWVAFCTANVVCELPAAAVTSVIYWVLWYFATGLPTDSSTAGYVFLMSLLFFFFQASWGQWICAFAPSFTVIGNVLPFFFVLVNLFNGIIRPYASIPPFWRYWMYYANPTTWWLRGVLSATLPATQIICSAAELTHFNPPPGQTCTEYAGNFISSVARSGYLTNPDATADCTYCAYSNGAEYMRTLNVHEGDKWTGFGIFLAFVVINWALVYFMIYTVRVKGWTFGIGTVVGALEKGVSWVGGLARSIGKVKAEGDGVKKENKTEQASGKGKEAVGGSE</sequence>
<evidence type="ECO:0000256" key="10">
    <source>
        <dbReference type="ARBA" id="ARBA00023136"/>
    </source>
</evidence>
<feature type="domain" description="ABC transporter" evidence="19">
    <location>
        <begin position="886"/>
        <end position="1124"/>
    </location>
</feature>
<dbReference type="InterPro" id="IPR017871">
    <property type="entry name" value="ABC_transporter-like_CS"/>
</dbReference>
<feature type="region of interest" description="Disordered" evidence="17">
    <location>
        <begin position="1543"/>
        <end position="1568"/>
    </location>
</feature>
<keyword evidence="6" id="KW-0677">Repeat</keyword>
<evidence type="ECO:0000259" key="19">
    <source>
        <dbReference type="PROSITE" id="PS50893"/>
    </source>
</evidence>
<dbReference type="EMBL" id="PDND01000100">
    <property type="protein sequence ID" value="PGH32212.1"/>
    <property type="molecule type" value="Genomic_DNA"/>
</dbReference>
<accession>A0A2B7ZGS0</accession>
<feature type="transmembrane region" description="Helical" evidence="18">
    <location>
        <begin position="1483"/>
        <end position="1504"/>
    </location>
</feature>
<keyword evidence="9 18" id="KW-1133">Transmembrane helix</keyword>
<feature type="compositionally biased region" description="Basic and acidic residues" evidence="17">
    <location>
        <begin position="31"/>
        <end position="47"/>
    </location>
</feature>
<comment type="catalytic activity">
    <reaction evidence="13">
        <text>voriconazole(in) + ATP + H2O = voriconazole(out) + ADP + phosphate + H(+)</text>
        <dbReference type="Rhea" id="RHEA:61912"/>
        <dbReference type="ChEBI" id="CHEBI:10023"/>
        <dbReference type="ChEBI" id="CHEBI:15377"/>
        <dbReference type="ChEBI" id="CHEBI:15378"/>
        <dbReference type="ChEBI" id="CHEBI:30616"/>
        <dbReference type="ChEBI" id="CHEBI:43474"/>
        <dbReference type="ChEBI" id="CHEBI:456216"/>
    </reaction>
    <physiologicalReaction direction="left-to-right" evidence="13">
        <dbReference type="Rhea" id="RHEA:61913"/>
    </physiologicalReaction>
</comment>
<dbReference type="GO" id="GO:0005524">
    <property type="term" value="F:ATP binding"/>
    <property type="evidence" value="ECO:0007669"/>
    <property type="project" value="UniProtKB-KW"/>
</dbReference>
<evidence type="ECO:0000256" key="17">
    <source>
        <dbReference type="SAM" id="MobiDB-lite"/>
    </source>
</evidence>
<keyword evidence="7" id="KW-0547">Nucleotide-binding</keyword>
<keyword evidence="5 18" id="KW-0812">Transmembrane</keyword>
<gene>
    <name evidence="20" type="ORF">GX50_04996</name>
</gene>
<keyword evidence="11" id="KW-0325">Glycoprotein</keyword>
<evidence type="ECO:0000313" key="21">
    <source>
        <dbReference type="Proteomes" id="UP000226031"/>
    </source>
</evidence>
<dbReference type="Pfam" id="PF14510">
    <property type="entry name" value="ABC_trans_N"/>
    <property type="match status" value="1"/>
</dbReference>
<dbReference type="CDD" id="cd03233">
    <property type="entry name" value="ABCG_PDR_domain1"/>
    <property type="match status" value="1"/>
</dbReference>
<feature type="domain" description="ABC transporter" evidence="19">
    <location>
        <begin position="182"/>
        <end position="427"/>
    </location>
</feature>
<dbReference type="GO" id="GO:0005886">
    <property type="term" value="C:plasma membrane"/>
    <property type="evidence" value="ECO:0007669"/>
    <property type="project" value="UniProtKB-SubCell"/>
</dbReference>
<feature type="transmembrane region" description="Helical" evidence="18">
    <location>
        <begin position="615"/>
        <end position="638"/>
    </location>
</feature>
<protein>
    <recommendedName>
        <fullName evidence="16">ABC multidrug transporter atrF</fullName>
    </recommendedName>
</protein>
<evidence type="ECO:0000256" key="2">
    <source>
        <dbReference type="ARBA" id="ARBA00006012"/>
    </source>
</evidence>
<comment type="catalytic activity">
    <reaction evidence="12">
        <text>(R)-miconazole(in) + ATP + H2O = (R)-miconazole(out) + ADP + phosphate + H(+)</text>
        <dbReference type="Rhea" id="RHEA:61928"/>
        <dbReference type="ChEBI" id="CHEBI:15377"/>
        <dbReference type="ChEBI" id="CHEBI:15378"/>
        <dbReference type="ChEBI" id="CHEBI:30616"/>
        <dbReference type="ChEBI" id="CHEBI:43474"/>
        <dbReference type="ChEBI" id="CHEBI:82894"/>
        <dbReference type="ChEBI" id="CHEBI:456216"/>
    </reaction>
    <physiologicalReaction direction="left-to-right" evidence="12">
        <dbReference type="Rhea" id="RHEA:61929"/>
    </physiologicalReaction>
</comment>
<feature type="transmembrane region" description="Helical" evidence="18">
    <location>
        <begin position="1217"/>
        <end position="1238"/>
    </location>
</feature>
<dbReference type="Pfam" id="PF01061">
    <property type="entry name" value="ABC2_membrane"/>
    <property type="match status" value="2"/>
</dbReference>
<dbReference type="FunFam" id="3.40.50.300:FF:001650">
    <property type="entry name" value="ABC drug exporter AtrF"/>
    <property type="match status" value="1"/>
</dbReference>
<evidence type="ECO:0000256" key="9">
    <source>
        <dbReference type="ARBA" id="ARBA00022989"/>
    </source>
</evidence>
<evidence type="ECO:0000256" key="14">
    <source>
        <dbReference type="ARBA" id="ARBA00047981"/>
    </source>
</evidence>
<dbReference type="PROSITE" id="PS00211">
    <property type="entry name" value="ABC_TRANSPORTER_1"/>
    <property type="match status" value="1"/>
</dbReference>
<feature type="compositionally biased region" description="Basic and acidic residues" evidence="17">
    <location>
        <begin position="1543"/>
        <end position="1553"/>
    </location>
</feature>
<dbReference type="GO" id="GO:0016887">
    <property type="term" value="F:ATP hydrolysis activity"/>
    <property type="evidence" value="ECO:0007669"/>
    <property type="project" value="InterPro"/>
</dbReference>
<keyword evidence="3" id="KW-0813">Transport</keyword>
<feature type="transmembrane region" description="Helical" evidence="18">
    <location>
        <begin position="650"/>
        <end position="669"/>
    </location>
</feature>
<dbReference type="InterPro" id="IPR027417">
    <property type="entry name" value="P-loop_NTPase"/>
</dbReference>
<evidence type="ECO:0000256" key="12">
    <source>
        <dbReference type="ARBA" id="ARBA00047646"/>
    </source>
</evidence>
<comment type="similarity">
    <text evidence="2">Belongs to the ABC transporter superfamily. ABCG family. PDR (TC 3.A.1.205) subfamily.</text>
</comment>
<evidence type="ECO:0000256" key="6">
    <source>
        <dbReference type="ARBA" id="ARBA00022737"/>
    </source>
</evidence>
<keyword evidence="8" id="KW-0067">ATP-binding</keyword>
<keyword evidence="10 18" id="KW-0472">Membrane</keyword>
<comment type="catalytic activity">
    <reaction evidence="15">
        <text>(S)-miconazole(in) + ATP + H2O = (S)-miconazole(out) + ADP + phosphate + H(+)</text>
        <dbReference type="Rhea" id="RHEA:61932"/>
        <dbReference type="ChEBI" id="CHEBI:15377"/>
        <dbReference type="ChEBI" id="CHEBI:15378"/>
        <dbReference type="ChEBI" id="CHEBI:30616"/>
        <dbReference type="ChEBI" id="CHEBI:43474"/>
        <dbReference type="ChEBI" id="CHEBI:82897"/>
        <dbReference type="ChEBI" id="CHEBI:456216"/>
    </reaction>
    <physiologicalReaction direction="left-to-right" evidence="15">
        <dbReference type="Rhea" id="RHEA:61933"/>
    </physiologicalReaction>
</comment>
<comment type="subcellular location">
    <subcellularLocation>
        <location evidence="1">Cell membrane</location>
        <topology evidence="1">Multi-pass membrane protein</topology>
    </subcellularLocation>
</comment>
<evidence type="ECO:0000256" key="3">
    <source>
        <dbReference type="ARBA" id="ARBA00022448"/>
    </source>
</evidence>
<dbReference type="SMART" id="SM00382">
    <property type="entry name" value="AAA"/>
    <property type="match status" value="2"/>
</dbReference>
<reference evidence="20 21" key="1">
    <citation type="submission" date="2017-10" db="EMBL/GenBank/DDBJ databases">
        <title>Comparative genomics in systemic dimorphic fungi from Ajellomycetaceae.</title>
        <authorList>
            <person name="Munoz J.F."/>
            <person name="Mcewen J.G."/>
            <person name="Clay O.K."/>
            <person name="Cuomo C.A."/>
        </authorList>
    </citation>
    <scope>NUCLEOTIDE SEQUENCE [LARGE SCALE GENOMIC DNA]</scope>
    <source>
        <strain evidence="20 21">UAMH4076</strain>
    </source>
</reference>
<proteinExistence type="inferred from homology"/>
<evidence type="ECO:0000256" key="13">
    <source>
        <dbReference type="ARBA" id="ARBA00047823"/>
    </source>
</evidence>